<dbReference type="EMBL" id="CADIKW010000010">
    <property type="protein sequence ID" value="CAB3898250.1"/>
    <property type="molecule type" value="Genomic_DNA"/>
</dbReference>
<dbReference type="PANTHER" id="PTHR30250:SF11">
    <property type="entry name" value="O-ANTIGEN TRANSPORTER-RELATED"/>
    <property type="match status" value="1"/>
</dbReference>
<feature type="transmembrane region" description="Helical" evidence="6">
    <location>
        <begin position="255"/>
        <end position="274"/>
    </location>
</feature>
<evidence type="ECO:0008006" key="9">
    <source>
        <dbReference type="Google" id="ProtNLM"/>
    </source>
</evidence>
<feature type="transmembrane region" description="Helical" evidence="6">
    <location>
        <begin position="391"/>
        <end position="407"/>
    </location>
</feature>
<reference evidence="7 8" key="1">
    <citation type="submission" date="2020-04" db="EMBL/GenBank/DDBJ databases">
        <authorList>
            <person name="De Canck E."/>
        </authorList>
    </citation>
    <scope>NUCLEOTIDE SEQUENCE [LARGE SCALE GENOMIC DNA]</scope>
    <source>
        <strain evidence="7 8">LMG 26841</strain>
    </source>
</reference>
<accession>A0A6S7E6K2</accession>
<feature type="transmembrane region" description="Helical" evidence="6">
    <location>
        <begin position="12"/>
        <end position="32"/>
    </location>
</feature>
<feature type="transmembrane region" description="Helical" evidence="6">
    <location>
        <begin position="295"/>
        <end position="316"/>
    </location>
</feature>
<evidence type="ECO:0000256" key="5">
    <source>
        <dbReference type="ARBA" id="ARBA00023136"/>
    </source>
</evidence>
<evidence type="ECO:0000256" key="6">
    <source>
        <dbReference type="SAM" id="Phobius"/>
    </source>
</evidence>
<dbReference type="GeneID" id="94357884"/>
<evidence type="ECO:0000256" key="2">
    <source>
        <dbReference type="ARBA" id="ARBA00022475"/>
    </source>
</evidence>
<evidence type="ECO:0000256" key="3">
    <source>
        <dbReference type="ARBA" id="ARBA00022692"/>
    </source>
</evidence>
<protein>
    <recommendedName>
        <fullName evidence="9">Polysaccharide biosynthesis protein C-terminal domain-containing protein</fullName>
    </recommendedName>
</protein>
<keyword evidence="8" id="KW-1185">Reference proteome</keyword>
<dbReference type="Proteomes" id="UP000494272">
    <property type="component" value="Unassembled WGS sequence"/>
</dbReference>
<organism evidence="7 8">
    <name type="scientific">Achromobacter dolens</name>
    <dbReference type="NCBI Taxonomy" id="1287738"/>
    <lineage>
        <taxon>Bacteria</taxon>
        <taxon>Pseudomonadati</taxon>
        <taxon>Pseudomonadota</taxon>
        <taxon>Betaproteobacteria</taxon>
        <taxon>Burkholderiales</taxon>
        <taxon>Alcaligenaceae</taxon>
        <taxon>Achromobacter</taxon>
    </lineage>
</organism>
<proteinExistence type="predicted"/>
<gene>
    <name evidence="7" type="ORF">LMG26841_04340</name>
</gene>
<comment type="subcellular location">
    <subcellularLocation>
        <location evidence="1">Cell membrane</location>
        <topology evidence="1">Multi-pass membrane protein</topology>
    </subcellularLocation>
</comment>
<keyword evidence="3 6" id="KW-0812">Transmembrane</keyword>
<feature type="transmembrane region" description="Helical" evidence="6">
    <location>
        <begin position="123"/>
        <end position="145"/>
    </location>
</feature>
<feature type="transmembrane region" description="Helical" evidence="6">
    <location>
        <begin position="366"/>
        <end position="385"/>
    </location>
</feature>
<evidence type="ECO:0000256" key="1">
    <source>
        <dbReference type="ARBA" id="ARBA00004651"/>
    </source>
</evidence>
<name>A0A6S7E6K2_9BURK</name>
<dbReference type="RefSeq" id="WP_175167928.1">
    <property type="nucleotide sequence ID" value="NZ_CADIKW010000010.1"/>
</dbReference>
<feature type="transmembrane region" description="Helical" evidence="6">
    <location>
        <begin position="52"/>
        <end position="73"/>
    </location>
</feature>
<feature type="transmembrane region" description="Helical" evidence="6">
    <location>
        <begin position="152"/>
        <end position="173"/>
    </location>
</feature>
<feature type="transmembrane region" description="Helical" evidence="6">
    <location>
        <begin position="85"/>
        <end position="111"/>
    </location>
</feature>
<dbReference type="PANTHER" id="PTHR30250">
    <property type="entry name" value="PST FAMILY PREDICTED COLANIC ACID TRANSPORTER"/>
    <property type="match status" value="1"/>
</dbReference>
<dbReference type="InterPro" id="IPR050833">
    <property type="entry name" value="Poly_Biosynth_Transport"/>
</dbReference>
<evidence type="ECO:0000313" key="8">
    <source>
        <dbReference type="Proteomes" id="UP000494272"/>
    </source>
</evidence>
<evidence type="ECO:0000313" key="7">
    <source>
        <dbReference type="EMBL" id="CAB3898250.1"/>
    </source>
</evidence>
<feature type="transmembrane region" description="Helical" evidence="6">
    <location>
        <begin position="179"/>
        <end position="199"/>
    </location>
</feature>
<evidence type="ECO:0000256" key="4">
    <source>
        <dbReference type="ARBA" id="ARBA00022989"/>
    </source>
</evidence>
<feature type="transmembrane region" description="Helical" evidence="6">
    <location>
        <begin position="220"/>
        <end position="240"/>
    </location>
</feature>
<keyword evidence="5 6" id="KW-0472">Membrane</keyword>
<dbReference type="Pfam" id="PF01943">
    <property type="entry name" value="Polysacc_synt"/>
    <property type="match status" value="1"/>
</dbReference>
<dbReference type="AlphaFoldDB" id="A0A6S7E6K2"/>
<keyword evidence="2" id="KW-1003">Cell membrane</keyword>
<dbReference type="GO" id="GO:0005886">
    <property type="term" value="C:plasma membrane"/>
    <property type="evidence" value="ECO:0007669"/>
    <property type="project" value="UniProtKB-SubCell"/>
</dbReference>
<sequence>MGSVRKLLRSYFIYAVALMLPSLLSLVTIPIVTRSLTQSEYGLVEFATLAGVLTFAVFSLSVGEGFARFYALARSDFARSLALRTYLLLTLVLGALAACAFFLLLPTIVFFESSATITTGFRLAATAVAATGFLSGVAVTVFRWLDRPSTVLVCTAAGGLAYALAILGLHWLDRLDVDSYLWATSLGAITNICGLVLVVREELRRSDLEWRHVVGKARRLIAYSMPMLISTVLVFLNQYIDRAIVAKYLGASELGGYAIGVKMAGLFLLVLKPLKMALTPYVFAAAKQDSTPRGFVAIYYAYLAGTLAAFPFAYFISPYVWRLFVAPTYQFDQSLIPILMATGFMSSIYLFFIGMSYRRQTGYIPYFALTSLIVNAGASVLLAHVWGARGVAVGGAIASVVYGFLWVRKSVQLLPVPYSRYATYGWMGLNLAFIGSVCLGAL</sequence>
<keyword evidence="4 6" id="KW-1133">Transmembrane helix</keyword>
<feature type="transmembrane region" description="Helical" evidence="6">
    <location>
        <begin position="336"/>
        <end position="354"/>
    </location>
</feature>
<dbReference type="InterPro" id="IPR002797">
    <property type="entry name" value="Polysacc_synth"/>
</dbReference>